<evidence type="ECO:0000313" key="4">
    <source>
        <dbReference type="Proteomes" id="UP000648257"/>
    </source>
</evidence>
<sequence length="523" mass="56250">MQLQHHVASKRFALTLLATALCACGGGADLGQQDATSMAPPPSATSTTVTTVNTPIEFNDTRNSFVVMPTATGFEVRKKFGPGIPVAVSRQAILKFSDVTVHLGIGEQSKTIPADELRTLVELYIAFFNRVPDAEGLGYWIGEVKRGMTIDELALNFYGAAVQRPSLTGYSATMSNADFVKIIYKNVLGRINDKAPTQEEVNYWAGELDKGIRTKGALVKIMLESAHKFVGHAEWGWVPQLLDNKIAVGKYFAIEHGLGYVDPNDSISKGMEIAGKVSATSTEAARTLMNVSDTSFNLLGTSASGSGVGDSRNCLNPDLYRQGVSHYTEMTSDIRSTGTSERFAVTYKANGNVNFKGQSAQEIVADTLLLSGQSAGVVSQVKTYVAIGSNEVVTYGSILSVKLNNTVNYEVTNTMTPPERMPYALVINQPYRQTTSVKMEITGNTMSFPETTSTNTTTFLGLESVSVPAGTFNACKLQSIGTSNGFDTYSYAWYVAEGDLRGMVAKVDSGDSVTVATKMSVNR</sequence>
<name>A0ABR6X161_9BURK</name>
<dbReference type="RefSeq" id="WP_186921772.1">
    <property type="nucleotide sequence ID" value="NZ_JACOFW010000004.1"/>
</dbReference>
<feature type="domain" description="DUF4214" evidence="2">
    <location>
        <begin position="170"/>
        <end position="226"/>
    </location>
</feature>
<reference evidence="3 4" key="1">
    <citation type="submission" date="2020-08" db="EMBL/GenBank/DDBJ databases">
        <title>Novel species isolated from subtropical streams in China.</title>
        <authorList>
            <person name="Lu H."/>
        </authorList>
    </citation>
    <scope>NUCLEOTIDE SEQUENCE [LARGE SCALE GENOMIC DNA]</scope>
    <source>
        <strain evidence="3 4">KACC 16656</strain>
    </source>
</reference>
<evidence type="ECO:0000313" key="3">
    <source>
        <dbReference type="EMBL" id="MBC3806675.1"/>
    </source>
</evidence>
<dbReference type="Pfam" id="PF13946">
    <property type="entry name" value="DUF4214"/>
    <property type="match status" value="1"/>
</dbReference>
<proteinExistence type="predicted"/>
<evidence type="ECO:0000256" key="1">
    <source>
        <dbReference type="SAM" id="SignalP"/>
    </source>
</evidence>
<keyword evidence="1" id="KW-0732">Signal</keyword>
<feature type="signal peptide" evidence="1">
    <location>
        <begin position="1"/>
        <end position="23"/>
    </location>
</feature>
<accession>A0ABR6X161</accession>
<dbReference type="Proteomes" id="UP000648257">
    <property type="component" value="Unassembled WGS sequence"/>
</dbReference>
<keyword evidence="4" id="KW-1185">Reference proteome</keyword>
<feature type="chain" id="PRO_5047287683" evidence="1">
    <location>
        <begin position="24"/>
        <end position="523"/>
    </location>
</feature>
<organism evidence="3 4">
    <name type="scientific">Undibacterium seohonense</name>
    <dbReference type="NCBI Taxonomy" id="1344950"/>
    <lineage>
        <taxon>Bacteria</taxon>
        <taxon>Pseudomonadati</taxon>
        <taxon>Pseudomonadota</taxon>
        <taxon>Betaproteobacteria</taxon>
        <taxon>Burkholderiales</taxon>
        <taxon>Oxalobacteraceae</taxon>
        <taxon>Undibacterium</taxon>
    </lineage>
</organism>
<evidence type="ECO:0000259" key="2">
    <source>
        <dbReference type="Pfam" id="PF13946"/>
    </source>
</evidence>
<gene>
    <name evidence="3" type="ORF">H8K52_04860</name>
</gene>
<dbReference type="EMBL" id="JACOFW010000004">
    <property type="protein sequence ID" value="MBC3806675.1"/>
    <property type="molecule type" value="Genomic_DNA"/>
</dbReference>
<protein>
    <submittedName>
        <fullName evidence="3">DUF4214 domain-containing protein</fullName>
    </submittedName>
</protein>
<dbReference type="InterPro" id="IPR025282">
    <property type="entry name" value="DUF4214"/>
</dbReference>
<comment type="caution">
    <text evidence="3">The sequence shown here is derived from an EMBL/GenBank/DDBJ whole genome shotgun (WGS) entry which is preliminary data.</text>
</comment>
<dbReference type="Gene3D" id="2.40.360.20">
    <property type="match status" value="1"/>
</dbReference>